<sequence>MRKLFAFLPWLPYCSASQAVPRYMYHREDSRNTLHLDRCSRESNEPLPKLPISCTRLSNQNVWAVHCSRRWRRLACRGPKNGIHIRQCVSHGCFRWRYRPSGCCRGVRRRVRVKGVSPV</sequence>
<dbReference type="Proteomes" id="UP001174936">
    <property type="component" value="Unassembled WGS sequence"/>
</dbReference>
<evidence type="ECO:0000313" key="3">
    <source>
        <dbReference type="Proteomes" id="UP001174936"/>
    </source>
</evidence>
<evidence type="ECO:0008006" key="4">
    <source>
        <dbReference type="Google" id="ProtNLM"/>
    </source>
</evidence>
<dbReference type="EMBL" id="JAULSV010000003">
    <property type="protein sequence ID" value="KAK0648110.1"/>
    <property type="molecule type" value="Genomic_DNA"/>
</dbReference>
<feature type="chain" id="PRO_5041298920" description="Secreted protein" evidence="1">
    <location>
        <begin position="17"/>
        <end position="119"/>
    </location>
</feature>
<proteinExistence type="predicted"/>
<feature type="signal peptide" evidence="1">
    <location>
        <begin position="1"/>
        <end position="16"/>
    </location>
</feature>
<accession>A0AA40CR45</accession>
<reference evidence="2" key="1">
    <citation type="submission" date="2023-06" db="EMBL/GenBank/DDBJ databases">
        <title>Genome-scale phylogeny and comparative genomics of the fungal order Sordariales.</title>
        <authorList>
            <consortium name="Lawrence Berkeley National Laboratory"/>
            <person name="Hensen N."/>
            <person name="Bonometti L."/>
            <person name="Westerberg I."/>
            <person name="Brannstrom I.O."/>
            <person name="Guillou S."/>
            <person name="Cros-Aarteil S."/>
            <person name="Calhoun S."/>
            <person name="Haridas S."/>
            <person name="Kuo A."/>
            <person name="Mondo S."/>
            <person name="Pangilinan J."/>
            <person name="Riley R."/>
            <person name="Labutti K."/>
            <person name="Andreopoulos B."/>
            <person name="Lipzen A."/>
            <person name="Chen C."/>
            <person name="Yanf M."/>
            <person name="Daum C."/>
            <person name="Ng V."/>
            <person name="Clum A."/>
            <person name="Steindorff A."/>
            <person name="Ohm R."/>
            <person name="Martin F."/>
            <person name="Silar P."/>
            <person name="Natvig D."/>
            <person name="Lalanne C."/>
            <person name="Gautier V."/>
            <person name="Ament-Velasquez S.L."/>
            <person name="Kruys A."/>
            <person name="Hutchinson M.I."/>
            <person name="Powell A.J."/>
            <person name="Barry K."/>
            <person name="Miller A.N."/>
            <person name="Grigoriev I.V."/>
            <person name="Debuchy R."/>
            <person name="Gladieux P."/>
            <person name="Thoren M.H."/>
            <person name="Johannesson H."/>
        </authorList>
    </citation>
    <scope>NUCLEOTIDE SEQUENCE</scope>
    <source>
        <strain evidence="2">SMH2532-1</strain>
    </source>
</reference>
<evidence type="ECO:0000256" key="1">
    <source>
        <dbReference type="SAM" id="SignalP"/>
    </source>
</evidence>
<protein>
    <recommendedName>
        <fullName evidence="4">Secreted protein</fullName>
    </recommendedName>
</protein>
<dbReference type="AlphaFoldDB" id="A0AA40CR45"/>
<comment type="caution">
    <text evidence="2">The sequence shown here is derived from an EMBL/GenBank/DDBJ whole genome shotgun (WGS) entry which is preliminary data.</text>
</comment>
<name>A0AA40CR45_9PEZI</name>
<organism evidence="2 3">
    <name type="scientific">Cercophora newfieldiana</name>
    <dbReference type="NCBI Taxonomy" id="92897"/>
    <lineage>
        <taxon>Eukaryota</taxon>
        <taxon>Fungi</taxon>
        <taxon>Dikarya</taxon>
        <taxon>Ascomycota</taxon>
        <taxon>Pezizomycotina</taxon>
        <taxon>Sordariomycetes</taxon>
        <taxon>Sordariomycetidae</taxon>
        <taxon>Sordariales</taxon>
        <taxon>Lasiosphaeriaceae</taxon>
        <taxon>Cercophora</taxon>
    </lineage>
</organism>
<keyword evidence="1" id="KW-0732">Signal</keyword>
<evidence type="ECO:0000313" key="2">
    <source>
        <dbReference type="EMBL" id="KAK0648110.1"/>
    </source>
</evidence>
<gene>
    <name evidence="2" type="ORF">B0T16DRAFT_407738</name>
</gene>
<keyword evidence="3" id="KW-1185">Reference proteome</keyword>